<organism evidence="1 2">
    <name type="scientific">Amycolatopsis coloradensis</name>
    <dbReference type="NCBI Taxonomy" id="76021"/>
    <lineage>
        <taxon>Bacteria</taxon>
        <taxon>Bacillati</taxon>
        <taxon>Actinomycetota</taxon>
        <taxon>Actinomycetes</taxon>
        <taxon>Pseudonocardiales</taxon>
        <taxon>Pseudonocardiaceae</taxon>
        <taxon>Amycolatopsis</taxon>
    </lineage>
</organism>
<reference evidence="1 2" key="1">
    <citation type="submission" date="2016-01" db="EMBL/GenBank/DDBJ databases">
        <title>Amycolatopsis coloradensis genome sequencing and assembly.</title>
        <authorList>
            <person name="Mayilraj S."/>
        </authorList>
    </citation>
    <scope>NUCLEOTIDE SEQUENCE [LARGE SCALE GENOMIC DNA]</scope>
    <source>
        <strain evidence="1 2">DSM 44225</strain>
    </source>
</reference>
<evidence type="ECO:0008006" key="3">
    <source>
        <dbReference type="Google" id="ProtNLM"/>
    </source>
</evidence>
<evidence type="ECO:0000313" key="1">
    <source>
        <dbReference type="EMBL" id="OLZ46602.1"/>
    </source>
</evidence>
<sequence length="68" mass="7656">MEIFPLEDGRSALLAFSSLNCLVSCMGQAQPWIAVKAELPVERLQMMAHADLIIWDTELPPESRRTEV</sequence>
<dbReference type="AlphaFoldDB" id="A0A1R0KKJ0"/>
<dbReference type="InterPro" id="IPR049975">
    <property type="entry name" value="SAV_915-like_dom"/>
</dbReference>
<dbReference type="NCBIfam" id="NF042914">
    <property type="entry name" value="SAV915_dom"/>
    <property type="match status" value="1"/>
</dbReference>
<protein>
    <recommendedName>
        <fullName evidence="3">SseB protein N-terminal domain-containing protein</fullName>
    </recommendedName>
</protein>
<keyword evidence="2" id="KW-1185">Reference proteome</keyword>
<dbReference type="EMBL" id="MQUQ01000017">
    <property type="protein sequence ID" value="OLZ46602.1"/>
    <property type="molecule type" value="Genomic_DNA"/>
</dbReference>
<name>A0A1R0KKJ0_9PSEU</name>
<dbReference type="Proteomes" id="UP000187486">
    <property type="component" value="Unassembled WGS sequence"/>
</dbReference>
<evidence type="ECO:0000313" key="2">
    <source>
        <dbReference type="Proteomes" id="UP000187486"/>
    </source>
</evidence>
<comment type="caution">
    <text evidence="1">The sequence shown here is derived from an EMBL/GenBank/DDBJ whole genome shotgun (WGS) entry which is preliminary data.</text>
</comment>
<gene>
    <name evidence="1" type="ORF">BS329_30510</name>
</gene>
<accession>A0A1R0KKJ0</accession>
<dbReference type="STRING" id="76021.BS329_30510"/>
<proteinExistence type="predicted"/>